<evidence type="ECO:0000313" key="1">
    <source>
        <dbReference type="EMBL" id="MFD1224641.1"/>
    </source>
</evidence>
<dbReference type="RefSeq" id="WP_079908996.1">
    <property type="nucleotide sequence ID" value="NZ_BAABJG010000026.1"/>
</dbReference>
<accession>A0ABW3UXX2</accession>
<sequence length="177" mass="19574">MKLRLLPIVLSVAISATVLFGGWFAYQSFAMENPLAGVVKSTPGVELVSTKINTDDAEIEVKLQPGTSLREVYDNIENKGSSIIGKKALKLKVVNESSQQLDQWWSSALFDVAQAMETKHYAEIPTTLQSRVAGSSNLKISTEMNDKFVFVTMTDGDKSKFVMLPRTPEKMGVWPNE</sequence>
<dbReference type="EMBL" id="JBHTLU010000046">
    <property type="protein sequence ID" value="MFD1224641.1"/>
    <property type="molecule type" value="Genomic_DNA"/>
</dbReference>
<dbReference type="Proteomes" id="UP001597180">
    <property type="component" value="Unassembled WGS sequence"/>
</dbReference>
<protein>
    <recommendedName>
        <fullName evidence="3">Quinolinate synthase</fullName>
    </recommendedName>
</protein>
<organism evidence="1 2">
    <name type="scientific">Paenibacillus vulneris</name>
    <dbReference type="NCBI Taxonomy" id="1133364"/>
    <lineage>
        <taxon>Bacteria</taxon>
        <taxon>Bacillati</taxon>
        <taxon>Bacillota</taxon>
        <taxon>Bacilli</taxon>
        <taxon>Bacillales</taxon>
        <taxon>Paenibacillaceae</taxon>
        <taxon>Paenibacillus</taxon>
    </lineage>
</organism>
<reference evidence="2" key="1">
    <citation type="journal article" date="2019" name="Int. J. Syst. Evol. Microbiol.">
        <title>The Global Catalogue of Microorganisms (GCM) 10K type strain sequencing project: providing services to taxonomists for standard genome sequencing and annotation.</title>
        <authorList>
            <consortium name="The Broad Institute Genomics Platform"/>
            <consortium name="The Broad Institute Genome Sequencing Center for Infectious Disease"/>
            <person name="Wu L."/>
            <person name="Ma J."/>
        </authorList>
    </citation>
    <scope>NUCLEOTIDE SEQUENCE [LARGE SCALE GENOMIC DNA]</scope>
    <source>
        <strain evidence="2">CCUG 53270</strain>
    </source>
</reference>
<proteinExistence type="predicted"/>
<comment type="caution">
    <text evidence="1">The sequence shown here is derived from an EMBL/GenBank/DDBJ whole genome shotgun (WGS) entry which is preliminary data.</text>
</comment>
<evidence type="ECO:0008006" key="3">
    <source>
        <dbReference type="Google" id="ProtNLM"/>
    </source>
</evidence>
<name>A0ABW3UXX2_9BACL</name>
<evidence type="ECO:0000313" key="2">
    <source>
        <dbReference type="Proteomes" id="UP001597180"/>
    </source>
</evidence>
<keyword evidence="2" id="KW-1185">Reference proteome</keyword>
<gene>
    <name evidence="1" type="ORF">ACFQ4B_31485</name>
</gene>